<dbReference type="EMBL" id="JAVDYC010000001">
    <property type="protein sequence ID" value="MDR7320358.1"/>
    <property type="molecule type" value="Genomic_DNA"/>
</dbReference>
<feature type="domain" description="Abortive phage infection protein C-terminal" evidence="1">
    <location>
        <begin position="259"/>
        <end position="441"/>
    </location>
</feature>
<evidence type="ECO:0000313" key="2">
    <source>
        <dbReference type="EMBL" id="MDR7320358.1"/>
    </source>
</evidence>
<organism evidence="2 3">
    <name type="scientific">Catenuloplanes niger</name>
    <dbReference type="NCBI Taxonomy" id="587534"/>
    <lineage>
        <taxon>Bacteria</taxon>
        <taxon>Bacillati</taxon>
        <taxon>Actinomycetota</taxon>
        <taxon>Actinomycetes</taxon>
        <taxon>Micromonosporales</taxon>
        <taxon>Micromonosporaceae</taxon>
        <taxon>Catenuloplanes</taxon>
    </lineage>
</organism>
<comment type="caution">
    <text evidence="2">The sequence shown here is derived from an EMBL/GenBank/DDBJ whole genome shotgun (WGS) entry which is preliminary data.</text>
</comment>
<accession>A0AAE3ZI67</accession>
<proteinExistence type="predicted"/>
<sequence>MDIVIESLVKRLQEDHGLQSLPPDEAFEAFAGYCVLSTFHEDDFSPDVFRMGGGNDLGIDVFGIKINGALYRDEADVRTAVEQAGSLDVRIVLVQAKTSPKFESKVIADLADNLVHIVDKKPLPYPASSDIDNLRGCLAAVYDNIAKFDGGRPRLHVFYATTGTQVAEMLRRKATSAERALLGSGLFDAVDVRCVTRDELREMYQRATQAVAATIEMPKKLPLLKMPGVEESLLGMISARELVDKVLTDPTGNIRKALFHENVRDFQGYNGVNAQIRDTIRHADGHRRFAVLNNGITIVTRKLRVVGDEVHIRDFQVVNGCQTCHVLFDERDRLTDDVQLSIRVVHSEDEAVIAGIIAATNRQTAVSEEDLSAREDFHMKLEDWFGAQPPDRKLYYERRSKQYASRTDVEKTRVISRSQLTKAYAAMFLGEPAAVGHYRDLTERRRDELFQEGQLPDPYYVAASAHYRIEWLLRTRRIRTQLRPARFHLLAALRWHVLGDARLASAPKQAAEQCRRLLDPLWDASAAERAFASLVPVIDNIIAVERAAGVPLGEMVRNRRFADAVRDAVLR</sequence>
<evidence type="ECO:0000313" key="3">
    <source>
        <dbReference type="Proteomes" id="UP001183629"/>
    </source>
</evidence>
<dbReference type="RefSeq" id="WP_310408830.1">
    <property type="nucleotide sequence ID" value="NZ_JAVDYC010000001.1"/>
</dbReference>
<dbReference type="InterPro" id="IPR018891">
    <property type="entry name" value="AIPR_C"/>
</dbReference>
<evidence type="ECO:0000259" key="1">
    <source>
        <dbReference type="Pfam" id="PF10592"/>
    </source>
</evidence>
<reference evidence="2 3" key="1">
    <citation type="submission" date="2023-07" db="EMBL/GenBank/DDBJ databases">
        <title>Sequencing the genomes of 1000 actinobacteria strains.</title>
        <authorList>
            <person name="Klenk H.-P."/>
        </authorList>
    </citation>
    <scope>NUCLEOTIDE SEQUENCE [LARGE SCALE GENOMIC DNA]</scope>
    <source>
        <strain evidence="2 3">DSM 44711</strain>
    </source>
</reference>
<gene>
    <name evidence="2" type="ORF">J2S44_000608</name>
</gene>
<dbReference type="Pfam" id="PF10592">
    <property type="entry name" value="AIPR"/>
    <property type="match status" value="1"/>
</dbReference>
<dbReference type="Proteomes" id="UP001183629">
    <property type="component" value="Unassembled WGS sequence"/>
</dbReference>
<dbReference type="AlphaFoldDB" id="A0AAE3ZI67"/>
<keyword evidence="3" id="KW-1185">Reference proteome</keyword>
<protein>
    <recommendedName>
        <fullName evidence="1">Abortive phage infection protein C-terminal domain-containing protein</fullName>
    </recommendedName>
</protein>
<name>A0AAE3ZI67_9ACTN</name>